<keyword evidence="3" id="KW-0106">Calcium</keyword>
<dbReference type="GO" id="GO:0016020">
    <property type="term" value="C:membrane"/>
    <property type="evidence" value="ECO:0007669"/>
    <property type="project" value="InterPro"/>
</dbReference>
<dbReference type="Pfam" id="PF03160">
    <property type="entry name" value="Calx-beta"/>
    <property type="match status" value="10"/>
</dbReference>
<dbReference type="GO" id="GO:0071277">
    <property type="term" value="P:cellular response to calcium ion"/>
    <property type="evidence" value="ECO:0007669"/>
    <property type="project" value="TreeGrafter"/>
</dbReference>
<sequence>MFQEAVKLEHIYYRLHCQKFTKHGIIKDNLFFFKSVNKNIQDTKWHHVLLTSNSTAIQFYLDGQLIERRSLPEGQTIIDSDGQLTVGGITPGKDYFVGYLQDVRIYSRKLEENEIQEVYQTPAAKDVTPISGILMYMEGFRNGEFTLSSIQDSEAEQNELFTIKLISASGGATISANDSTATLTVLKSDNANGLFGFQQPCQPSRSNTENFTVSCTVDRSRGSDGTVVVTWVIYQLLDGLVIIATDDFITYTGGAAFSVGQRTQTFTLAAKQDLLPELLETYEIRLLNATADDGLIGTNVSGASIDPTNSRSTVIIEENDYPYGILQFSTTELPPQPFDPIIPPATESSKVRVAEEAGKVRLLVVRAQGSIGIVTVEWRTTDGTARSSGKIPPDYSAGVGRLSFANGVRYAYIEITIIDNNIPEDDKFFTVSLVNPGGGATLGMGSIVTVVINSSDGAYGIFQFADISLGVQAEETGDSGYSLVNLQVVRLGGIIGAADITWQLLGNQVSDIVDNNGTVSFANGQTTAFLGIKIRGDTVPELDEVYQIQLISTTRGQLGNPAKLTSEITILANDETYGVFIIPDTQRPRRVEEKLQDVTVTVERLFGTFGTVDVNVSTLLPSETYVFIPQTFQRSDTNDYIVSSSVIRFAPGQGIGTFTVRILDDNIPEPDEAVYFRVVSVSLVESAQIRPVANSPRVGPDSDSYGLIIINSNDNANGILELSPAYPVVSESTNGTFLSVVRTGGSYGEVIVTFSVQDGTAKLGEDYMVLASQVDLLDGETSKPVPIRIIDDYIPEQAETFAVQLNLITGGAVLGSTVSVTVVIQASDDPEGAFEFSMNGQSVLEPDGVNPTLIQIMVFRSGGMQGIAVVDWEARLDGQLASYDVSPTNGSLYYVSNEASRIISISVLPDDIPESTEDIKITLLRTTLGRIGNRNSFTLTIPSNDNPHGMVQLSASVYTVEETSSNSVQDIGLIRIGGSFGQLRVYYNTESSNPAADPSQIPGKARDYFLEPQFGSRGIAGVQVVIPEGQDTIEVCARECLIQTSCMAFEVYISGTRGTCTWYTTVTAQPLIFTSSIQYFIKNQTKASILMGNRATPGVDFNVVTNGYIIMNEGITVGSVPVTILADTTPELDEVFVVRLTNVEVVGETPGPANSAYLGELRNATVIIPKNDDPYGAFHIYSNSLQAQDNGQVLPVEERPQLAVNMIVDREGGSIGEVSVRWSVNTNMSTAVYGKDFLADGATLTFLPGETRKFVTLTVLDDSEPEDNETVTLQLTNPTGGADIRNDTATIIILENDNVAGILAFNTSSLLAKEGDNVTVSVTRTLPAHGSVSVNWYIQGLNNADPAINFNSFQGTLYFIEGDLIEMITVKVLQDNIPEANEEYQIQLTSVKTTGIGSTGAAIINPQFQIASITIEGSNDPHGVVQFATNSLNIRIDEGNRTVNIQVDRKFGAIGRVDK</sequence>
<dbReference type="CDD" id="cd00110">
    <property type="entry name" value="LamG"/>
    <property type="match status" value="1"/>
</dbReference>
<dbReference type="PANTHER" id="PTHR46682">
    <property type="entry name" value="ADHESION G-PROTEIN COUPLED RECEPTOR V1"/>
    <property type="match status" value="1"/>
</dbReference>
<organism evidence="6 7">
    <name type="scientific">Potamilus streckersoni</name>
    <dbReference type="NCBI Taxonomy" id="2493646"/>
    <lineage>
        <taxon>Eukaryota</taxon>
        <taxon>Metazoa</taxon>
        <taxon>Spiralia</taxon>
        <taxon>Lophotrochozoa</taxon>
        <taxon>Mollusca</taxon>
        <taxon>Bivalvia</taxon>
        <taxon>Autobranchia</taxon>
        <taxon>Heteroconchia</taxon>
        <taxon>Palaeoheterodonta</taxon>
        <taxon>Unionida</taxon>
        <taxon>Unionoidea</taxon>
        <taxon>Unionidae</taxon>
        <taxon>Ambleminae</taxon>
        <taxon>Lampsilini</taxon>
        <taxon>Potamilus</taxon>
    </lineage>
</organism>
<evidence type="ECO:0000313" key="6">
    <source>
        <dbReference type="EMBL" id="KAK3601209.1"/>
    </source>
</evidence>
<comment type="caution">
    <text evidence="4">Lacks conserved residue(s) required for the propagation of feature annotation.</text>
</comment>
<accession>A0AAE0T014</accession>
<gene>
    <name evidence="6" type="ORF">CHS0354_004409</name>
</gene>
<evidence type="ECO:0000256" key="4">
    <source>
        <dbReference type="PROSITE-ProRule" id="PRU00122"/>
    </source>
</evidence>
<dbReference type="GO" id="GO:0001965">
    <property type="term" value="F:G-protein alpha-subunit binding"/>
    <property type="evidence" value="ECO:0007669"/>
    <property type="project" value="TreeGrafter"/>
</dbReference>
<evidence type="ECO:0000313" key="7">
    <source>
        <dbReference type="Proteomes" id="UP001195483"/>
    </source>
</evidence>
<dbReference type="FunFam" id="2.60.40.2030:FF:000017">
    <property type="entry name" value="Adhesion G protein-coupled receptor V1"/>
    <property type="match status" value="2"/>
</dbReference>
<dbReference type="GO" id="GO:0010855">
    <property type="term" value="F:adenylate cyclase inhibitor activity"/>
    <property type="evidence" value="ECO:0007669"/>
    <property type="project" value="TreeGrafter"/>
</dbReference>
<dbReference type="InterPro" id="IPR003644">
    <property type="entry name" value="Calx_beta"/>
</dbReference>
<keyword evidence="2" id="KW-0677">Repeat</keyword>
<reference evidence="6" key="1">
    <citation type="journal article" date="2021" name="Genome Biol. Evol.">
        <title>A High-Quality Reference Genome for a Parasitic Bivalve with Doubly Uniparental Inheritance (Bivalvia: Unionida).</title>
        <authorList>
            <person name="Smith C.H."/>
        </authorList>
    </citation>
    <scope>NUCLEOTIDE SEQUENCE</scope>
    <source>
        <strain evidence="6">CHS0354</strain>
    </source>
</reference>
<evidence type="ECO:0000256" key="1">
    <source>
        <dbReference type="ARBA" id="ARBA00022729"/>
    </source>
</evidence>
<dbReference type="Proteomes" id="UP001195483">
    <property type="component" value="Unassembled WGS sequence"/>
</dbReference>
<comment type="caution">
    <text evidence="6">The sequence shown here is derived from an EMBL/GenBank/DDBJ whole genome shotgun (WGS) entry which is preliminary data.</text>
</comment>
<dbReference type="PROSITE" id="PS50025">
    <property type="entry name" value="LAM_G_DOMAIN"/>
    <property type="match status" value="1"/>
</dbReference>
<dbReference type="InterPro" id="IPR001791">
    <property type="entry name" value="Laminin_G"/>
</dbReference>
<feature type="domain" description="Laminin G" evidence="5">
    <location>
        <begin position="1"/>
        <end position="127"/>
    </location>
</feature>
<dbReference type="SUPFAM" id="SSF49899">
    <property type="entry name" value="Concanavalin A-like lectins/glucanases"/>
    <property type="match status" value="1"/>
</dbReference>
<dbReference type="GO" id="GO:0004930">
    <property type="term" value="F:G protein-coupled receptor activity"/>
    <property type="evidence" value="ECO:0007669"/>
    <property type="project" value="InterPro"/>
</dbReference>
<dbReference type="Gene3D" id="2.60.120.200">
    <property type="match status" value="1"/>
</dbReference>
<dbReference type="EMBL" id="JAEAOA010000328">
    <property type="protein sequence ID" value="KAK3601209.1"/>
    <property type="molecule type" value="Genomic_DNA"/>
</dbReference>
<keyword evidence="1" id="KW-0732">Signal</keyword>
<dbReference type="SUPFAM" id="SSF141072">
    <property type="entry name" value="CalX-like"/>
    <property type="match status" value="10"/>
</dbReference>
<evidence type="ECO:0000256" key="3">
    <source>
        <dbReference type="ARBA" id="ARBA00022837"/>
    </source>
</evidence>
<dbReference type="InterPro" id="IPR013320">
    <property type="entry name" value="ConA-like_dom_sf"/>
</dbReference>
<dbReference type="Gene3D" id="2.60.40.2030">
    <property type="match status" value="10"/>
</dbReference>
<name>A0AAE0T014_9BIVA</name>
<protein>
    <recommendedName>
        <fullName evidence="5">Laminin G domain-containing protein</fullName>
    </recommendedName>
</protein>
<proteinExistence type="predicted"/>
<reference evidence="6" key="3">
    <citation type="submission" date="2023-05" db="EMBL/GenBank/DDBJ databases">
        <authorList>
            <person name="Smith C.H."/>
        </authorList>
    </citation>
    <scope>NUCLEOTIDE SEQUENCE</scope>
    <source>
        <strain evidence="6">CHS0354</strain>
        <tissue evidence="6">Mantle</tissue>
    </source>
</reference>
<dbReference type="Pfam" id="PF13385">
    <property type="entry name" value="Laminin_G_3"/>
    <property type="match status" value="1"/>
</dbReference>
<evidence type="ECO:0000256" key="2">
    <source>
        <dbReference type="ARBA" id="ARBA00022737"/>
    </source>
</evidence>
<dbReference type="InterPro" id="IPR038081">
    <property type="entry name" value="CalX-like_sf"/>
</dbReference>
<reference evidence="6" key="2">
    <citation type="journal article" date="2021" name="Genome Biol. Evol.">
        <title>Developing a high-quality reference genome for a parasitic bivalve with doubly uniparental inheritance (Bivalvia: Unionida).</title>
        <authorList>
            <person name="Smith C.H."/>
        </authorList>
    </citation>
    <scope>NUCLEOTIDE SEQUENCE</scope>
    <source>
        <strain evidence="6">CHS0354</strain>
        <tissue evidence="6">Mantle</tissue>
    </source>
</reference>
<dbReference type="SMART" id="SM00237">
    <property type="entry name" value="Calx_beta"/>
    <property type="match status" value="5"/>
</dbReference>
<keyword evidence="7" id="KW-1185">Reference proteome</keyword>
<evidence type="ECO:0000259" key="5">
    <source>
        <dbReference type="PROSITE" id="PS50025"/>
    </source>
</evidence>
<dbReference type="PANTHER" id="PTHR46682:SF1">
    <property type="entry name" value="ADHESION G-PROTEIN COUPLED RECEPTOR V1"/>
    <property type="match status" value="1"/>
</dbReference>
<dbReference type="InterPro" id="IPR026919">
    <property type="entry name" value="ADGRV1"/>
</dbReference>
<dbReference type="GO" id="GO:0005737">
    <property type="term" value="C:cytoplasm"/>
    <property type="evidence" value="ECO:0007669"/>
    <property type="project" value="TreeGrafter"/>
</dbReference>